<name>A0A6N3EKR7_9CLOT</name>
<dbReference type="EMBL" id="CACRTV010000054">
    <property type="protein sequence ID" value="VYU40494.1"/>
    <property type="molecule type" value="Genomic_DNA"/>
</dbReference>
<sequence length="339" mass="40539">MKLKDKFNKKKITLEEIEKAYKISSYIELYNLVIKLIESNEIEAIKSSGGNGKKPALYKRYRIMEEEEDNSFYLNELDYKILSKFDIAYYKKNINKYKEHREYILALNLFILENKELLKIPLSINERSFQIWGREKFLQREEGKVILKNLGLTLETLNVYDTSEPLAYYSKSKKIPQNILIIENKDTYYTIRKYLINSDNTIFGEKISTVIYGAGKGIIKAFKDYEISVEEYLSNKDNVIFYFGDLDYEGIIIYENFYEKYKEKYNIKLFVEGYKKMIDKINDIKCLPKTKEGQNRNINNYFLQEFSLEYREKINDILKKDLYIPQEIINIIDLQMEEK</sequence>
<dbReference type="AlphaFoldDB" id="A0A6N3EKR7"/>
<dbReference type="InterPro" id="IPR024534">
    <property type="entry name" value="JetD_C"/>
</dbReference>
<reference evidence="2" key="1">
    <citation type="submission" date="2019-11" db="EMBL/GenBank/DDBJ databases">
        <authorList>
            <person name="Feng L."/>
        </authorList>
    </citation>
    <scope>NUCLEOTIDE SEQUENCE</scope>
    <source>
        <strain evidence="2">CParaputrificumLFYP93</strain>
    </source>
</reference>
<accession>A0A6N3EKR7</accession>
<dbReference type="Pfam" id="PF09983">
    <property type="entry name" value="JetD_C"/>
    <property type="match status" value="1"/>
</dbReference>
<gene>
    <name evidence="2" type="ORF">CPLFYP93_02246</name>
</gene>
<evidence type="ECO:0000259" key="1">
    <source>
        <dbReference type="Pfam" id="PF09983"/>
    </source>
</evidence>
<evidence type="ECO:0000313" key="2">
    <source>
        <dbReference type="EMBL" id="VYU40494.1"/>
    </source>
</evidence>
<dbReference type="RefSeq" id="WP_156561524.1">
    <property type="nucleotide sequence ID" value="NZ_CACRTV010000054.1"/>
</dbReference>
<proteinExistence type="predicted"/>
<feature type="domain" description="Wadjet protein JetD C-terminal" evidence="1">
    <location>
        <begin position="141"/>
        <end position="331"/>
    </location>
</feature>
<organism evidence="2">
    <name type="scientific">Clostridium paraputrificum</name>
    <dbReference type="NCBI Taxonomy" id="29363"/>
    <lineage>
        <taxon>Bacteria</taxon>
        <taxon>Bacillati</taxon>
        <taxon>Bacillota</taxon>
        <taxon>Clostridia</taxon>
        <taxon>Eubacteriales</taxon>
        <taxon>Clostridiaceae</taxon>
        <taxon>Clostridium</taxon>
    </lineage>
</organism>
<protein>
    <recommendedName>
        <fullName evidence="1">Wadjet protein JetD C-terminal domain-containing protein</fullName>
    </recommendedName>
</protein>